<dbReference type="GO" id="GO:0016787">
    <property type="term" value="F:hydrolase activity"/>
    <property type="evidence" value="ECO:0007669"/>
    <property type="project" value="InterPro"/>
</dbReference>
<reference evidence="2 3" key="1">
    <citation type="submission" date="2018-04" db="EMBL/GenBank/DDBJ databases">
        <title>Genome of Nocardioides gansuensis WSJ-1.</title>
        <authorList>
            <person name="Wu S."/>
            <person name="Wang G."/>
        </authorList>
    </citation>
    <scope>NUCLEOTIDE SEQUENCE [LARGE SCALE GENOMIC DNA]</scope>
    <source>
        <strain evidence="2 3">WSJ-1</strain>
    </source>
</reference>
<keyword evidence="2" id="KW-0378">Hydrolase</keyword>
<dbReference type="GO" id="GO:0004386">
    <property type="term" value="F:helicase activity"/>
    <property type="evidence" value="ECO:0007669"/>
    <property type="project" value="UniProtKB-KW"/>
</dbReference>
<keyword evidence="2" id="KW-0547">Nucleotide-binding</keyword>
<proteinExistence type="predicted"/>
<keyword evidence="2" id="KW-0067">ATP-binding</keyword>
<dbReference type="Gene3D" id="3.40.50.300">
    <property type="entry name" value="P-loop containing nucleotide triphosphate hydrolases"/>
    <property type="match status" value="2"/>
</dbReference>
<comment type="caution">
    <text evidence="2">The sequence shown here is derived from an EMBL/GenBank/DDBJ whole genome shotgun (WGS) entry which is preliminary data.</text>
</comment>
<dbReference type="RefSeq" id="WP_116573244.1">
    <property type="nucleotide sequence ID" value="NZ_QDGZ01000006.1"/>
</dbReference>
<keyword evidence="2" id="KW-0347">Helicase</keyword>
<dbReference type="PROSITE" id="PS51192">
    <property type="entry name" value="HELICASE_ATP_BIND_1"/>
    <property type="match status" value="1"/>
</dbReference>
<evidence type="ECO:0000259" key="1">
    <source>
        <dbReference type="PROSITE" id="PS51192"/>
    </source>
</evidence>
<dbReference type="SMART" id="SM00487">
    <property type="entry name" value="DEXDc"/>
    <property type="match status" value="1"/>
</dbReference>
<sequence>MTPSVEAAPPQLRHHQRLALDSLDAAWAEGCTRAWIVLPPGAGKTLVGVETVRRLVGEGKARRGVVLSPNTAIQGQWVAAAQSRRLTAGTGRALDHELTSLTYQSVATFDPDDEDDVDREGEGSLITRLHPNGEALVQSLKDAGELILVLDECHHLLQVWGRLLAEILRELPKATVLGLTATPPDAMTREESELVASLFGPTVFEASIPGVVRQGDLAPFAELVWLTEPTSGERDWLAESAVRFAELTTDLLDPAFGSVPLLHWLDQRFGPSGPSWAALSKAEPELARAALRLHYADVLALPQGATLHEEHRRPPTADDWVRLVDDWARGHLLSSDKEEDERVVQSLKRALPSVGYVWTRRGIRAGRSPVDRVLARSESKTTATTAIAAREWLALGERQRLLVLCDHEQASATLPADLHGVITAQSGSARAVLHALLDDPATPAALLVTGANVAGAKDTLAALVDHVAATDPQLAAGLVIDTSDGLPRLVGSWSSRAWVPHVTRFFEAGGVQVLVGTRGLLGEGWDARRVTGIVDLTAVTTTTAVTQTRGRALRTDPAHPDKVAINWTVVCVAAGHPRGDGDWGRLVRKHTGYFGVDPDGSVVDGVAHIDAALSPYAPPPASDFDAINARMLARAEARAMMRERWRIGEPYDDQAVRTVRLRPGAPDRLGSVTTVPAVVVREQGLDVRADLPCPLRPVPPAMTWSGIVASAGWLALEPHWLGALPLALPALAPLVRRWSYAERGRALVEAAAVSPSPLQVASAVADGLHEAGLVSQGAEALTVSLTATGEYRIRLGSVPEQQSGAFAAALEEVFAPIASPRYVLPRYVVVEGERTTKELASIGRGRSFAADGVVWHAVPSCLTTRRRVEDYAKAWDRWVGGGTPVYTGSPEGAGVLAAQRGSDPFDVTTVIRREWS</sequence>
<evidence type="ECO:0000313" key="2">
    <source>
        <dbReference type="EMBL" id="PVG82177.1"/>
    </source>
</evidence>
<dbReference type="EMBL" id="QDGZ01000006">
    <property type="protein sequence ID" value="PVG82177.1"/>
    <property type="molecule type" value="Genomic_DNA"/>
</dbReference>
<dbReference type="InterPro" id="IPR027417">
    <property type="entry name" value="P-loop_NTPase"/>
</dbReference>
<dbReference type="GO" id="GO:0005524">
    <property type="term" value="F:ATP binding"/>
    <property type="evidence" value="ECO:0007669"/>
    <property type="project" value="InterPro"/>
</dbReference>
<gene>
    <name evidence="2" type="ORF">DDE18_14885</name>
</gene>
<protein>
    <submittedName>
        <fullName evidence="2">DEAD/DEAH box helicase</fullName>
    </submittedName>
</protein>
<dbReference type="OrthoDB" id="9758243at2"/>
<dbReference type="GO" id="GO:0005829">
    <property type="term" value="C:cytosol"/>
    <property type="evidence" value="ECO:0007669"/>
    <property type="project" value="TreeGrafter"/>
</dbReference>
<dbReference type="SUPFAM" id="SSF52540">
    <property type="entry name" value="P-loop containing nucleoside triphosphate hydrolases"/>
    <property type="match status" value="2"/>
</dbReference>
<organism evidence="2 3">
    <name type="scientific">Nocardioides gansuensis</name>
    <dbReference type="NCBI Taxonomy" id="2138300"/>
    <lineage>
        <taxon>Bacteria</taxon>
        <taxon>Bacillati</taxon>
        <taxon>Actinomycetota</taxon>
        <taxon>Actinomycetes</taxon>
        <taxon>Propionibacteriales</taxon>
        <taxon>Nocardioidaceae</taxon>
        <taxon>Nocardioides</taxon>
    </lineage>
</organism>
<keyword evidence="3" id="KW-1185">Reference proteome</keyword>
<dbReference type="Proteomes" id="UP000246018">
    <property type="component" value="Unassembled WGS sequence"/>
</dbReference>
<dbReference type="PANTHER" id="PTHR47396:SF1">
    <property type="entry name" value="ATP-DEPENDENT HELICASE IRC3-RELATED"/>
    <property type="match status" value="1"/>
</dbReference>
<dbReference type="Pfam" id="PF04851">
    <property type="entry name" value="ResIII"/>
    <property type="match status" value="1"/>
</dbReference>
<dbReference type="AlphaFoldDB" id="A0A2T8F935"/>
<dbReference type="GO" id="GO:0003677">
    <property type="term" value="F:DNA binding"/>
    <property type="evidence" value="ECO:0007669"/>
    <property type="project" value="InterPro"/>
</dbReference>
<dbReference type="InterPro" id="IPR050742">
    <property type="entry name" value="Helicase_Restrict-Modif_Enz"/>
</dbReference>
<dbReference type="PANTHER" id="PTHR47396">
    <property type="entry name" value="TYPE I RESTRICTION ENZYME ECOKI R PROTEIN"/>
    <property type="match status" value="1"/>
</dbReference>
<name>A0A2T8F935_9ACTN</name>
<feature type="domain" description="Helicase ATP-binding" evidence="1">
    <location>
        <begin position="36"/>
        <end position="201"/>
    </location>
</feature>
<dbReference type="InterPro" id="IPR006935">
    <property type="entry name" value="Helicase/UvrB_N"/>
</dbReference>
<evidence type="ECO:0000313" key="3">
    <source>
        <dbReference type="Proteomes" id="UP000246018"/>
    </source>
</evidence>
<dbReference type="InterPro" id="IPR014001">
    <property type="entry name" value="Helicase_ATP-bd"/>
</dbReference>
<accession>A0A2T8F935</accession>